<gene>
    <name evidence="1" type="ORF">HHJ77_11145</name>
    <name evidence="2" type="ORF">NCTC11819_00114</name>
</gene>
<evidence type="ECO:0000313" key="4">
    <source>
        <dbReference type="Proteomes" id="UP000575397"/>
    </source>
</evidence>
<comment type="caution">
    <text evidence="1">The sequence shown here is derived from an EMBL/GenBank/DDBJ whole genome shotgun (WGS) entry which is preliminary data.</text>
</comment>
<dbReference type="GeneID" id="61167619"/>
<dbReference type="EMBL" id="UGGQ01000006">
    <property type="protein sequence ID" value="STO15574.1"/>
    <property type="molecule type" value="Genomic_DNA"/>
</dbReference>
<evidence type="ECO:0000313" key="2">
    <source>
        <dbReference type="EMBL" id="STO15574.1"/>
    </source>
</evidence>
<dbReference type="AlphaFoldDB" id="A0A7Y0YJ29"/>
<name>A0A7Y0YJ29_9ACTO</name>
<protein>
    <recommendedName>
        <fullName evidence="5">MORN repeat variant</fullName>
    </recommendedName>
</protein>
<evidence type="ECO:0000313" key="1">
    <source>
        <dbReference type="EMBL" id="NMX04439.1"/>
    </source>
</evidence>
<reference evidence="2 3" key="1">
    <citation type="submission" date="2018-06" db="EMBL/GenBank/DDBJ databases">
        <authorList>
            <consortium name="Pathogen Informatics"/>
            <person name="Doyle S."/>
        </authorList>
    </citation>
    <scope>NUCLEOTIDE SEQUENCE [LARGE SCALE GENOMIC DNA]</scope>
    <source>
        <strain evidence="2 3">NCTC11819</strain>
    </source>
</reference>
<evidence type="ECO:0008006" key="5">
    <source>
        <dbReference type="Google" id="ProtNLM"/>
    </source>
</evidence>
<organism evidence="1 4">
    <name type="scientific">Mobiluncus mulieris</name>
    <dbReference type="NCBI Taxonomy" id="2052"/>
    <lineage>
        <taxon>Bacteria</taxon>
        <taxon>Bacillati</taxon>
        <taxon>Actinomycetota</taxon>
        <taxon>Actinomycetes</taxon>
        <taxon>Actinomycetales</taxon>
        <taxon>Actinomycetaceae</taxon>
        <taxon>Mobiluncus</taxon>
    </lineage>
</organism>
<dbReference type="Proteomes" id="UP000255284">
    <property type="component" value="Unassembled WGS sequence"/>
</dbReference>
<dbReference type="RefSeq" id="WP_004015072.1">
    <property type="nucleotide sequence ID" value="NZ_CAMPNB010000021.1"/>
</dbReference>
<sequence>MSKKWPNGTPIKKTVKTVEGTQTAFFYPTGNVWREEYRNRAGELHRAGAPAIVAWHPNNQVWLHKYYRHGNLHRESGPAIVEYDEQGNLEHLEYYTHGSPVAPPPQ</sequence>
<dbReference type="Proteomes" id="UP000575397">
    <property type="component" value="Unassembled WGS sequence"/>
</dbReference>
<reference evidence="1 4" key="2">
    <citation type="submission" date="2020-04" db="EMBL/GenBank/DDBJ databases">
        <title>Antimicrobial susceptibility and clonality of vaginal-derived multi-drug resistant Mobiluncus isolates in China.</title>
        <authorList>
            <person name="Zhang X."/>
        </authorList>
    </citation>
    <scope>NUCLEOTIDE SEQUENCE [LARGE SCALE GENOMIC DNA]</scope>
    <source>
        <strain evidence="1 4">12</strain>
    </source>
</reference>
<dbReference type="EMBL" id="JABCUS010000038">
    <property type="protein sequence ID" value="NMX04439.1"/>
    <property type="molecule type" value="Genomic_DNA"/>
</dbReference>
<accession>A0A7Y0YJ29</accession>
<evidence type="ECO:0000313" key="3">
    <source>
        <dbReference type="Proteomes" id="UP000255284"/>
    </source>
</evidence>
<proteinExistence type="predicted"/>